<dbReference type="EMBL" id="QKRW01000005">
    <property type="protein sequence ID" value="RAL66808.1"/>
    <property type="molecule type" value="Genomic_DNA"/>
</dbReference>
<accession>A0A395J3V7</accession>
<comment type="caution">
    <text evidence="1">The sequence shown here is derived from an EMBL/GenBank/DDBJ whole genome shotgun (WGS) entry which is preliminary data.</text>
</comment>
<reference evidence="1 2" key="1">
    <citation type="submission" date="2018-06" db="EMBL/GenBank/DDBJ databases">
        <title>Genome Sequence of the Brown Rot Fungal Pathogen Monilinia fructigena.</title>
        <authorList>
            <person name="Landi L."/>
            <person name="De Miccolis Angelini R.M."/>
            <person name="Pollastro S."/>
            <person name="Abate D."/>
            <person name="Faretra F."/>
            <person name="Romanazzi G."/>
        </authorList>
    </citation>
    <scope>NUCLEOTIDE SEQUENCE [LARGE SCALE GENOMIC DNA]</scope>
    <source>
        <strain evidence="1 2">Mfrg269</strain>
    </source>
</reference>
<evidence type="ECO:0000313" key="2">
    <source>
        <dbReference type="Proteomes" id="UP000249056"/>
    </source>
</evidence>
<proteinExistence type="predicted"/>
<evidence type="ECO:0000313" key="1">
    <source>
        <dbReference type="EMBL" id="RAL66808.1"/>
    </source>
</evidence>
<dbReference type="Proteomes" id="UP000249056">
    <property type="component" value="Unassembled WGS sequence"/>
</dbReference>
<dbReference type="OrthoDB" id="3548140at2759"/>
<gene>
    <name evidence="1" type="ORF">DID88_007591</name>
</gene>
<keyword evidence="2" id="KW-1185">Reference proteome</keyword>
<name>A0A395J3V7_9HELO</name>
<sequence>MQRNTKHCLIFLTLVLTCGGGVAVVFVLWLNPHNHHQPPAKRGMTDLHQHNLDIGDYPATAVATGYFGIRKSEFLQAYTSHNHQGMPSQYRDRHRSSDGEEDFGNHLDGYIVTTSIPVISSSSTQRLMSTYGNISSSTCTVVRIQATTSSNAQLLASSGVIISLTTRTVIPIAATTSSGAQSLATYSGGLGRAHKFQG</sequence>
<organism evidence="1 2">
    <name type="scientific">Monilinia fructigena</name>
    <dbReference type="NCBI Taxonomy" id="38457"/>
    <lineage>
        <taxon>Eukaryota</taxon>
        <taxon>Fungi</taxon>
        <taxon>Dikarya</taxon>
        <taxon>Ascomycota</taxon>
        <taxon>Pezizomycotina</taxon>
        <taxon>Leotiomycetes</taxon>
        <taxon>Helotiales</taxon>
        <taxon>Sclerotiniaceae</taxon>
        <taxon>Monilinia</taxon>
    </lineage>
</organism>
<dbReference type="AlphaFoldDB" id="A0A395J3V7"/>
<protein>
    <submittedName>
        <fullName evidence="1">Uncharacterized protein</fullName>
    </submittedName>
</protein>